<feature type="domain" description="Dynamin N-terminal" evidence="2">
    <location>
        <begin position="58"/>
        <end position="222"/>
    </location>
</feature>
<evidence type="ECO:0000259" key="2">
    <source>
        <dbReference type="Pfam" id="PF00350"/>
    </source>
</evidence>
<keyword evidence="1" id="KW-0812">Transmembrane</keyword>
<dbReference type="EMBL" id="CP033896">
    <property type="protein sequence ID" value="AZA13100.1"/>
    <property type="molecule type" value="Genomic_DNA"/>
</dbReference>
<keyword evidence="1" id="KW-0472">Membrane</keyword>
<dbReference type="RefSeq" id="WP_123926764.1">
    <property type="nucleotide sequence ID" value="NZ_CP033896.1"/>
</dbReference>
<proteinExistence type="predicted"/>
<dbReference type="OrthoDB" id="4746525at2"/>
<accession>A0A3G6J9H7</accession>
<dbReference type="KEGG" id="ccho:CCHOA_03445"/>
<evidence type="ECO:0000313" key="3">
    <source>
        <dbReference type="EMBL" id="AZA13100.1"/>
    </source>
</evidence>
<dbReference type="Gene3D" id="3.40.50.300">
    <property type="entry name" value="P-loop containing nucleotide triphosphate hydrolases"/>
    <property type="match status" value="1"/>
</dbReference>
<evidence type="ECO:0000256" key="1">
    <source>
        <dbReference type="SAM" id="Phobius"/>
    </source>
</evidence>
<protein>
    <submittedName>
        <fullName evidence="3">Isoniazid-induced protein IniA</fullName>
    </submittedName>
</protein>
<dbReference type="PANTHER" id="PTHR43681:SF1">
    <property type="entry name" value="SARCALUMENIN"/>
    <property type="match status" value="1"/>
</dbReference>
<name>A0A3G6J9H7_9CORY</name>
<feature type="transmembrane region" description="Helical" evidence="1">
    <location>
        <begin position="495"/>
        <end position="513"/>
    </location>
</feature>
<keyword evidence="1" id="KW-1133">Transmembrane helix</keyword>
<dbReference type="SUPFAM" id="SSF52540">
    <property type="entry name" value="P-loop containing nucleoside triphosphate hydrolases"/>
    <property type="match status" value="1"/>
</dbReference>
<reference evidence="3 4" key="1">
    <citation type="submission" date="2018-11" db="EMBL/GenBank/DDBJ databases">
        <authorList>
            <person name="Kleinhagauer T."/>
            <person name="Glaeser S.P."/>
            <person name="Spergser J."/>
            <person name="Ruckert C."/>
            <person name="Kaempfer P."/>
            <person name="Busse H.-J."/>
        </authorList>
    </citation>
    <scope>NUCLEOTIDE SEQUENCE [LARGE SCALE GENOMIC DNA]</scope>
    <source>
        <strain evidence="3 4">200CH</strain>
    </source>
</reference>
<gene>
    <name evidence="3" type="primary">iniA</name>
    <name evidence="3" type="ORF">CCHOA_03445</name>
</gene>
<keyword evidence="4" id="KW-1185">Reference proteome</keyword>
<dbReference type="AlphaFoldDB" id="A0A3G6J9H7"/>
<dbReference type="InterPro" id="IPR027417">
    <property type="entry name" value="P-loop_NTPase"/>
</dbReference>
<dbReference type="Pfam" id="PF00350">
    <property type="entry name" value="Dynamin_N"/>
    <property type="match status" value="1"/>
</dbReference>
<evidence type="ECO:0000313" key="4">
    <source>
        <dbReference type="Proteomes" id="UP000269019"/>
    </source>
</evidence>
<dbReference type="InterPro" id="IPR051943">
    <property type="entry name" value="TRAFAC_Dynamin-like_GTPase"/>
</dbReference>
<sequence length="633" mass="67665">MNTPQVNPAPTATIAALEQAVETRVAHITRLLAAFGAFSATITAMRTQLEARPQQQLVVVAGEIGRGKSTLVNALVGSVAATPATVTTHTTIPIAVVAASPALRAEHTRLITATGSHIAPTAQTQPLLVAPAFDQPEAAPPTTATLPLRATVAVEHHALPQVAVIDTPGIGGVATQPGLVATSTADRATVLVIVCQSDTPITAPELELITKASAENDAVIVAVTGIDRNPTGWQTIVEENAAIVRRTIGRDLPVVGVSGMLAIQALTATDPETAATYHRLSRIDTLREIINAQLAQGALLSARRALRIGHSALALVADRYQQQLAELAANDSTPAQETALQAELAQATRTAASFDHVLQRDLSQLRTTSDQQLAAAVDAVRRRWQQHIDREGVAVLRTNPQYYTSRIEADFQQAVLTSLATMEHTLVTNIIATRFPEPGQATALNQRITAEIADQQLTTAELPPRKLSLFDPMLLMMGFTGGSAIGAMIGTAVSFTGLGLITGASWIAINLGFQAIRKGKQSLNQWLHEAAIAAKRFGNHLQELLITHARSAIVLHHRDVLQARTDELQQAIITLRHQQHQTKTTRAQQQARYEQGLSIVNQQLELTSSLLQQLNEATLTPAESAQHPRKPTS</sequence>
<dbReference type="InterPro" id="IPR045063">
    <property type="entry name" value="Dynamin_N"/>
</dbReference>
<organism evidence="3 4">
    <name type="scientific">Corynebacterium choanae</name>
    <dbReference type="NCBI Taxonomy" id="1862358"/>
    <lineage>
        <taxon>Bacteria</taxon>
        <taxon>Bacillati</taxon>
        <taxon>Actinomycetota</taxon>
        <taxon>Actinomycetes</taxon>
        <taxon>Mycobacteriales</taxon>
        <taxon>Corynebacteriaceae</taxon>
        <taxon>Corynebacterium</taxon>
    </lineage>
</organism>
<dbReference type="PANTHER" id="PTHR43681">
    <property type="entry name" value="TRANSMEMBRANE GTPASE FZO"/>
    <property type="match status" value="1"/>
</dbReference>
<dbReference type="Proteomes" id="UP000269019">
    <property type="component" value="Chromosome"/>
</dbReference>